<keyword evidence="2" id="KW-1185">Reference proteome</keyword>
<name>A0A2P8FN65_9BACT</name>
<accession>A0A2P8FN65</accession>
<evidence type="ECO:0000313" key="1">
    <source>
        <dbReference type="EMBL" id="PSL23095.1"/>
    </source>
</evidence>
<protein>
    <submittedName>
        <fullName evidence="1">Uncharacterized protein</fullName>
    </submittedName>
</protein>
<evidence type="ECO:0000313" key="2">
    <source>
        <dbReference type="Proteomes" id="UP000240978"/>
    </source>
</evidence>
<sequence length="187" mass="20853">MAKVTRNILTSGLSGTIGNLNFCTRLGTPIVRQARTKENSKFTAEQIALQLRFERASCFATEALADPDLKFYYKSLATGAQNARNMALKDAMSAPEISDIDVVAYNGYPGEKIIIRARNFFRVYRIYVKIFNESGTLIEEGCATEDRAPTVWTYQATKELDTHNARVEVTAENIPGNETTVVKMIKV</sequence>
<comment type="caution">
    <text evidence="1">The sequence shown here is derived from an EMBL/GenBank/DDBJ whole genome shotgun (WGS) entry which is preliminary data.</text>
</comment>
<reference evidence="1 2" key="1">
    <citation type="submission" date="2018-03" db="EMBL/GenBank/DDBJ databases">
        <title>Genomic Encyclopedia of Archaeal and Bacterial Type Strains, Phase II (KMG-II): from individual species to whole genera.</title>
        <authorList>
            <person name="Goeker M."/>
        </authorList>
    </citation>
    <scope>NUCLEOTIDE SEQUENCE [LARGE SCALE GENOMIC DNA]</scope>
    <source>
        <strain evidence="1 2">DSM 18107</strain>
    </source>
</reference>
<dbReference type="AlphaFoldDB" id="A0A2P8FN65"/>
<dbReference type="Proteomes" id="UP000240978">
    <property type="component" value="Unassembled WGS sequence"/>
</dbReference>
<dbReference type="RefSeq" id="WP_106605655.1">
    <property type="nucleotide sequence ID" value="NZ_PYGK01000019.1"/>
</dbReference>
<gene>
    <name evidence="1" type="ORF">CLV42_119115</name>
</gene>
<dbReference type="OrthoDB" id="880927at2"/>
<organism evidence="1 2">
    <name type="scientific">Chitinophaga ginsengisoli</name>
    <dbReference type="NCBI Taxonomy" id="363837"/>
    <lineage>
        <taxon>Bacteria</taxon>
        <taxon>Pseudomonadati</taxon>
        <taxon>Bacteroidota</taxon>
        <taxon>Chitinophagia</taxon>
        <taxon>Chitinophagales</taxon>
        <taxon>Chitinophagaceae</taxon>
        <taxon>Chitinophaga</taxon>
    </lineage>
</organism>
<dbReference type="EMBL" id="PYGK01000019">
    <property type="protein sequence ID" value="PSL23095.1"/>
    <property type="molecule type" value="Genomic_DNA"/>
</dbReference>
<proteinExistence type="predicted"/>